<dbReference type="Pfam" id="PF00293">
    <property type="entry name" value="NUDIX"/>
    <property type="match status" value="1"/>
</dbReference>
<sequence>MNRQNCIKTISAHTPFNEQEADSITATLAFLDGQTRFWQRDNYIGHLTASAWVVNATRSHVLLTHHRKLNRWLQVGGHVEEGDGSLLEAALREAKEECGIQAIAPLQTTIFDIGHHPINTAKEQPHVHYDLRFLLVAQDMEFAVSEESYALGWFALDEVHTISDSAALHRMTRKLAGQSLSPSL</sequence>
<evidence type="ECO:0000313" key="4">
    <source>
        <dbReference type="Proteomes" id="UP000249081"/>
    </source>
</evidence>
<dbReference type="PANTHER" id="PTHR21340:SF0">
    <property type="entry name" value="BIS(5'-NUCLEOSYL)-TETRAPHOSPHATASE [ASYMMETRICAL]"/>
    <property type="match status" value="1"/>
</dbReference>
<dbReference type="Gene3D" id="3.90.79.10">
    <property type="entry name" value="Nucleoside Triphosphate Pyrophosphohydrolase"/>
    <property type="match status" value="1"/>
</dbReference>
<dbReference type="SUPFAM" id="SSF55811">
    <property type="entry name" value="Nudix"/>
    <property type="match status" value="1"/>
</dbReference>
<dbReference type="GO" id="GO:0006754">
    <property type="term" value="P:ATP biosynthetic process"/>
    <property type="evidence" value="ECO:0007669"/>
    <property type="project" value="TreeGrafter"/>
</dbReference>
<dbReference type="AlphaFoldDB" id="A0A2W4WJK1"/>
<dbReference type="InterPro" id="IPR000086">
    <property type="entry name" value="NUDIX_hydrolase_dom"/>
</dbReference>
<gene>
    <name evidence="3" type="ORF">DCF17_02060</name>
</gene>
<dbReference type="InterPro" id="IPR051325">
    <property type="entry name" value="Nudix_hydrolase_domain"/>
</dbReference>
<reference evidence="4" key="1">
    <citation type="submission" date="2018-04" db="EMBL/GenBank/DDBJ databases">
        <authorList>
            <person name="Cornet L."/>
        </authorList>
    </citation>
    <scope>NUCLEOTIDE SEQUENCE [LARGE SCALE GENOMIC DNA]</scope>
</reference>
<proteinExistence type="predicted"/>
<keyword evidence="1 3" id="KW-0378">Hydrolase</keyword>
<dbReference type="PROSITE" id="PS51462">
    <property type="entry name" value="NUDIX"/>
    <property type="match status" value="1"/>
</dbReference>
<protein>
    <submittedName>
        <fullName evidence="3">NUDIX hydrolase</fullName>
    </submittedName>
</protein>
<reference evidence="3 4" key="2">
    <citation type="submission" date="2018-06" db="EMBL/GenBank/DDBJ databases">
        <title>Metagenomic assembly of (sub)arctic Cyanobacteria and their associated microbiome from non-axenic cultures.</title>
        <authorList>
            <person name="Baurain D."/>
        </authorList>
    </citation>
    <scope>NUCLEOTIDE SEQUENCE [LARGE SCALE GENOMIC DNA]</scope>
    <source>
        <strain evidence="3">ULC041bin1</strain>
    </source>
</reference>
<dbReference type="GO" id="GO:0004081">
    <property type="term" value="F:bis(5'-nucleosyl)-tetraphosphatase (asymmetrical) activity"/>
    <property type="evidence" value="ECO:0007669"/>
    <property type="project" value="TreeGrafter"/>
</dbReference>
<dbReference type="GO" id="GO:0006167">
    <property type="term" value="P:AMP biosynthetic process"/>
    <property type="evidence" value="ECO:0007669"/>
    <property type="project" value="TreeGrafter"/>
</dbReference>
<dbReference type="EMBL" id="QBMN01000008">
    <property type="protein sequence ID" value="PZO45294.1"/>
    <property type="molecule type" value="Genomic_DNA"/>
</dbReference>
<dbReference type="Proteomes" id="UP000249081">
    <property type="component" value="Unassembled WGS sequence"/>
</dbReference>
<organism evidence="3 4">
    <name type="scientific">Shackletoniella antarctica</name>
    <dbReference type="NCBI Taxonomy" id="268115"/>
    <lineage>
        <taxon>Bacteria</taxon>
        <taxon>Bacillati</taxon>
        <taxon>Cyanobacteriota</taxon>
        <taxon>Cyanophyceae</taxon>
        <taxon>Oculatellales</taxon>
        <taxon>Oculatellaceae</taxon>
        <taxon>Shackletoniella</taxon>
    </lineage>
</organism>
<comment type="caution">
    <text evidence="3">The sequence shown here is derived from an EMBL/GenBank/DDBJ whole genome shotgun (WGS) entry which is preliminary data.</text>
</comment>
<dbReference type="CDD" id="cd03674">
    <property type="entry name" value="NUDIX_Hydrolase"/>
    <property type="match status" value="1"/>
</dbReference>
<evidence type="ECO:0000313" key="3">
    <source>
        <dbReference type="EMBL" id="PZO45294.1"/>
    </source>
</evidence>
<feature type="domain" description="Nudix hydrolase" evidence="2">
    <location>
        <begin position="44"/>
        <end position="176"/>
    </location>
</feature>
<accession>A0A2W4WJK1</accession>
<dbReference type="PANTHER" id="PTHR21340">
    <property type="entry name" value="DIADENOSINE 5,5-P1,P4-TETRAPHOSPHATE PYROPHOSPHOHYDROLASE MUTT"/>
    <property type="match status" value="1"/>
</dbReference>
<evidence type="ECO:0000256" key="1">
    <source>
        <dbReference type="ARBA" id="ARBA00022801"/>
    </source>
</evidence>
<evidence type="ECO:0000259" key="2">
    <source>
        <dbReference type="PROSITE" id="PS51462"/>
    </source>
</evidence>
<name>A0A2W4WJK1_9CYAN</name>
<dbReference type="InterPro" id="IPR015797">
    <property type="entry name" value="NUDIX_hydrolase-like_dom_sf"/>
</dbReference>